<dbReference type="STRING" id="1208324.P73_3750"/>
<dbReference type="Pfam" id="PF00496">
    <property type="entry name" value="SBP_bac_5"/>
    <property type="match status" value="1"/>
</dbReference>
<dbReference type="Gene3D" id="3.40.190.10">
    <property type="entry name" value="Periplasmic binding protein-like II"/>
    <property type="match status" value="1"/>
</dbReference>
<evidence type="ECO:0000313" key="6">
    <source>
        <dbReference type="EMBL" id="AJE48465.1"/>
    </source>
</evidence>
<keyword evidence="7" id="KW-1185">Reference proteome</keyword>
<dbReference type="GO" id="GO:0030288">
    <property type="term" value="C:outer membrane-bounded periplasmic space"/>
    <property type="evidence" value="ECO:0007669"/>
    <property type="project" value="UniProtKB-ARBA"/>
</dbReference>
<keyword evidence="4" id="KW-0732">Signal</keyword>
<accession>A0A0B5E537</accession>
<organism evidence="6 7">
    <name type="scientific">Celeribacter indicus</name>
    <dbReference type="NCBI Taxonomy" id="1208324"/>
    <lineage>
        <taxon>Bacteria</taxon>
        <taxon>Pseudomonadati</taxon>
        <taxon>Pseudomonadota</taxon>
        <taxon>Alphaproteobacteria</taxon>
        <taxon>Rhodobacterales</taxon>
        <taxon>Roseobacteraceae</taxon>
        <taxon>Celeribacter</taxon>
    </lineage>
</organism>
<dbReference type="PIRSF" id="PIRSF002741">
    <property type="entry name" value="MppA"/>
    <property type="match status" value="1"/>
</dbReference>
<evidence type="ECO:0000256" key="2">
    <source>
        <dbReference type="ARBA" id="ARBA00005695"/>
    </source>
</evidence>
<dbReference type="Proteomes" id="UP000031521">
    <property type="component" value="Chromosome"/>
</dbReference>
<gene>
    <name evidence="6" type="ORF">P73_3750</name>
</gene>
<dbReference type="GO" id="GO:1904680">
    <property type="term" value="F:peptide transmembrane transporter activity"/>
    <property type="evidence" value="ECO:0007669"/>
    <property type="project" value="TreeGrafter"/>
</dbReference>
<dbReference type="GO" id="GO:0043190">
    <property type="term" value="C:ATP-binding cassette (ABC) transporter complex"/>
    <property type="evidence" value="ECO:0007669"/>
    <property type="project" value="InterPro"/>
</dbReference>
<dbReference type="HOGENOM" id="CLU_017028_7_2_5"/>
<dbReference type="InterPro" id="IPR030678">
    <property type="entry name" value="Peptide/Ni-bd"/>
</dbReference>
<dbReference type="PROSITE" id="PS51318">
    <property type="entry name" value="TAT"/>
    <property type="match status" value="1"/>
</dbReference>
<comment type="subcellular location">
    <subcellularLocation>
        <location evidence="1">Periplasm</location>
    </subcellularLocation>
</comment>
<dbReference type="KEGG" id="cid:P73_3750"/>
<dbReference type="InterPro" id="IPR039424">
    <property type="entry name" value="SBP_5"/>
</dbReference>
<name>A0A0B5E537_9RHOB</name>
<dbReference type="GO" id="GO:0015833">
    <property type="term" value="P:peptide transport"/>
    <property type="evidence" value="ECO:0007669"/>
    <property type="project" value="TreeGrafter"/>
</dbReference>
<dbReference type="EMBL" id="CP004393">
    <property type="protein sequence ID" value="AJE48465.1"/>
    <property type="molecule type" value="Genomic_DNA"/>
</dbReference>
<feature type="domain" description="Solute-binding protein family 5" evidence="5">
    <location>
        <begin position="87"/>
        <end position="434"/>
    </location>
</feature>
<dbReference type="RefSeq" id="WP_043870787.1">
    <property type="nucleotide sequence ID" value="NZ_CP004393.1"/>
</dbReference>
<keyword evidence="3" id="KW-0813">Transport</keyword>
<dbReference type="AlphaFoldDB" id="A0A0B5E537"/>
<proteinExistence type="inferred from homology"/>
<comment type="similarity">
    <text evidence="2">Belongs to the bacterial solute-binding protein 5 family.</text>
</comment>
<evidence type="ECO:0000256" key="3">
    <source>
        <dbReference type="ARBA" id="ARBA00022448"/>
    </source>
</evidence>
<reference evidence="6 7" key="1">
    <citation type="journal article" date="2014" name="Int. J. Syst. Evol. Microbiol.">
        <title>Celeribacter indicus sp. nov., a polycyclic aromatic hydrocarbon-degrading bacterium from deep-sea sediment and reclassification of Huaishuia halophila as Celeribacter halophilus comb. nov.</title>
        <authorList>
            <person name="Lai Q."/>
            <person name="Cao J."/>
            <person name="Yuan J."/>
            <person name="Li F."/>
            <person name="Shao Z."/>
        </authorList>
    </citation>
    <scope>NUCLEOTIDE SEQUENCE [LARGE SCALE GENOMIC DNA]</scope>
    <source>
        <strain evidence="6">P73</strain>
    </source>
</reference>
<dbReference type="InterPro" id="IPR000914">
    <property type="entry name" value="SBP_5_dom"/>
</dbReference>
<sequence>MTKFNLNRRQVVQALGAGGLALSAGNFIGAGAAIAQDGTTLRIRNDGDIRRLDPATRGGWYDETVMFAIFSGLVRYSPGDEWAWELDAAESIDDSDPLHIGFTLRPGIMFTGDHGEMTAEDVKFSYERFLDPEVNAVYGSDWAALDHVEVTDRYSGIIHLTRPFAPLFTSTLPHASGLIISKAAMEASGEPNIATDPLACSGPYQIDEWRPRELIRLTRNPGWSGPEPHYETIELLPIDDLTSAETAFDAGDLDTTQIAVNSIATRASEGDNIVVKPALAYTWLGMNVENEKLRDLRVRRAVQQAIDPQEVVLATFGDAVTPAYGVVPPPLLGARKTNTYGHDPEASRALLAEAGAEGLSLTLFFGGDPDLMIAAQVIQAQLAKVGIILQIRAMDSSTLTAQQQDNEGGSHREIELFFTTFTTAPDPSWVTEWFTCAQVGVWNFQRTCSEDWDAKNARAAEETDPESRAQIYVELQDELEETGAYVFLYHGVNAWIFAPDVAPAYSADAQWALLRDFGAA</sequence>
<evidence type="ECO:0000256" key="4">
    <source>
        <dbReference type="ARBA" id="ARBA00022729"/>
    </source>
</evidence>
<evidence type="ECO:0000256" key="1">
    <source>
        <dbReference type="ARBA" id="ARBA00004418"/>
    </source>
</evidence>
<dbReference type="Gene3D" id="3.10.105.10">
    <property type="entry name" value="Dipeptide-binding Protein, Domain 3"/>
    <property type="match status" value="1"/>
</dbReference>
<dbReference type="PANTHER" id="PTHR30290:SF10">
    <property type="entry name" value="PERIPLASMIC OLIGOPEPTIDE-BINDING PROTEIN-RELATED"/>
    <property type="match status" value="1"/>
</dbReference>
<protein>
    <submittedName>
        <fullName evidence="6">Extracellular solute-binding protein, family 5</fullName>
    </submittedName>
</protein>
<dbReference type="PANTHER" id="PTHR30290">
    <property type="entry name" value="PERIPLASMIC BINDING COMPONENT OF ABC TRANSPORTER"/>
    <property type="match status" value="1"/>
</dbReference>
<dbReference type="OrthoDB" id="9803988at2"/>
<evidence type="ECO:0000259" key="5">
    <source>
        <dbReference type="Pfam" id="PF00496"/>
    </source>
</evidence>
<dbReference type="SUPFAM" id="SSF53850">
    <property type="entry name" value="Periplasmic binding protein-like II"/>
    <property type="match status" value="1"/>
</dbReference>
<dbReference type="InterPro" id="IPR006311">
    <property type="entry name" value="TAT_signal"/>
</dbReference>
<evidence type="ECO:0000313" key="7">
    <source>
        <dbReference type="Proteomes" id="UP000031521"/>
    </source>
</evidence>